<dbReference type="EMBL" id="JACCHK010000001">
    <property type="protein sequence ID" value="NYH41984.1"/>
    <property type="molecule type" value="Genomic_DNA"/>
</dbReference>
<name>A0A7Z0BEG5_9ACTN</name>
<accession>A0A7Z0BEG5</accession>
<dbReference type="AlphaFoldDB" id="A0A7Z0BEG5"/>
<proteinExistence type="predicted"/>
<comment type="caution">
    <text evidence="1">The sequence shown here is derived from an EMBL/GenBank/DDBJ whole genome shotgun (WGS) entry which is preliminary data.</text>
</comment>
<protein>
    <submittedName>
        <fullName evidence="1">Uncharacterized protein</fullName>
    </submittedName>
</protein>
<dbReference type="Proteomes" id="UP000523545">
    <property type="component" value="Unassembled WGS sequence"/>
</dbReference>
<evidence type="ECO:0000313" key="1">
    <source>
        <dbReference type="EMBL" id="NYH41984.1"/>
    </source>
</evidence>
<dbReference type="RefSeq" id="WP_246380760.1">
    <property type="nucleotide sequence ID" value="NZ_JACCHK010000001.1"/>
</dbReference>
<sequence>MQVEAYAHARAQGRDPLALTSEQKSYFDGWVSERLVPLTERYFAGHRIVLGRRGAKTFTATLTRFESARVELPWDRLFEVVLEPRLRLS</sequence>
<organism evidence="1 2">
    <name type="scientific">Micromonospora jinlongensis</name>
    <dbReference type="NCBI Taxonomy" id="1287877"/>
    <lineage>
        <taxon>Bacteria</taxon>
        <taxon>Bacillati</taxon>
        <taxon>Actinomycetota</taxon>
        <taxon>Actinomycetes</taxon>
        <taxon>Micromonosporales</taxon>
        <taxon>Micromonosporaceae</taxon>
        <taxon>Micromonospora</taxon>
    </lineage>
</organism>
<evidence type="ECO:0000313" key="2">
    <source>
        <dbReference type="Proteomes" id="UP000523545"/>
    </source>
</evidence>
<gene>
    <name evidence="1" type="ORF">HNR22_001711</name>
</gene>
<keyword evidence="2" id="KW-1185">Reference proteome</keyword>
<reference evidence="1 2" key="1">
    <citation type="submission" date="2020-07" db="EMBL/GenBank/DDBJ databases">
        <title>Sequencing the genomes of 1000 actinobacteria strains.</title>
        <authorList>
            <person name="Klenk H.-P."/>
        </authorList>
    </citation>
    <scope>NUCLEOTIDE SEQUENCE [LARGE SCALE GENOMIC DNA]</scope>
    <source>
        <strain evidence="1 2">DSM 45876</strain>
    </source>
</reference>